<gene>
    <name evidence="2" type="ORF">KHA91_18700</name>
</gene>
<comment type="caution">
    <text evidence="2">The sequence shown here is derived from an EMBL/GenBank/DDBJ whole genome shotgun (WGS) entry which is preliminary data.</text>
</comment>
<organism evidence="2 3">
    <name type="scientific">Lederbergia citrea</name>
    <dbReference type="NCBI Taxonomy" id="2833581"/>
    <lineage>
        <taxon>Bacteria</taxon>
        <taxon>Bacillati</taxon>
        <taxon>Bacillota</taxon>
        <taxon>Bacilli</taxon>
        <taxon>Bacillales</taxon>
        <taxon>Bacillaceae</taxon>
        <taxon>Lederbergia</taxon>
    </lineage>
</organism>
<protein>
    <submittedName>
        <fullName evidence="2">Glycosyltransferase</fullName>
    </submittedName>
</protein>
<evidence type="ECO:0000313" key="3">
    <source>
        <dbReference type="Proteomes" id="UP000676456"/>
    </source>
</evidence>
<dbReference type="SUPFAM" id="SSF53756">
    <property type="entry name" value="UDP-Glycosyltransferase/glycogen phosphorylase"/>
    <property type="match status" value="1"/>
</dbReference>
<dbReference type="PANTHER" id="PTHR12526">
    <property type="entry name" value="GLYCOSYLTRANSFERASE"/>
    <property type="match status" value="1"/>
</dbReference>
<proteinExistence type="predicted"/>
<dbReference type="CDD" id="cd03811">
    <property type="entry name" value="GT4_GT28_WabH-like"/>
    <property type="match status" value="1"/>
</dbReference>
<evidence type="ECO:0000259" key="1">
    <source>
        <dbReference type="Pfam" id="PF00534"/>
    </source>
</evidence>
<dbReference type="Gene3D" id="3.40.50.2000">
    <property type="entry name" value="Glycogen Phosphorylase B"/>
    <property type="match status" value="2"/>
</dbReference>
<dbReference type="Proteomes" id="UP000676456">
    <property type="component" value="Unassembled WGS sequence"/>
</dbReference>
<dbReference type="EMBL" id="JAGYPN010000004">
    <property type="protein sequence ID" value="MBS4224745.1"/>
    <property type="molecule type" value="Genomic_DNA"/>
</dbReference>
<evidence type="ECO:0000313" key="2">
    <source>
        <dbReference type="EMBL" id="MBS4224745.1"/>
    </source>
</evidence>
<dbReference type="InterPro" id="IPR001296">
    <property type="entry name" value="Glyco_trans_1"/>
</dbReference>
<accession>A0A942Z6R1</accession>
<keyword evidence="3" id="KW-1185">Reference proteome</keyword>
<dbReference type="AlphaFoldDB" id="A0A942Z6R1"/>
<dbReference type="Pfam" id="PF00534">
    <property type="entry name" value="Glycos_transf_1"/>
    <property type="match status" value="1"/>
</dbReference>
<dbReference type="PANTHER" id="PTHR12526:SF630">
    <property type="entry name" value="GLYCOSYLTRANSFERASE"/>
    <property type="match status" value="1"/>
</dbReference>
<dbReference type="GO" id="GO:0016757">
    <property type="term" value="F:glycosyltransferase activity"/>
    <property type="evidence" value="ECO:0007669"/>
    <property type="project" value="InterPro"/>
</dbReference>
<name>A0A942Z6R1_9BACI</name>
<sequence>MLINMNVGGTEKALLNMISEIPKDKFDITILMLEEYGGFLDSIPSGIKVKYFKGYHNIKEILKGPLHVTALDFLKKRKIIKAVIMTFLCFISKITKERSLFYKYVLREYPLDKNEYDIAVAYAGPMDFISYFIAHKTKAKRKIQWIHFDVTKIGFNKYFAAKLYKKFDQIFVVSKEGKNKLARMLPKLNDKIDEFTNIVSPELVEEMAEKGVGFEDQFGGVRILTVGRLSKEKGQDLTIPVLAKLKKNGFNVRWYCVGDGTARYEYEQLINSYNLGNDFKLLGVNSNPYPFMKHCDIYVQPSRHEGYCITLAEARCFSNPIISTNFTGAAEQLLDEETGILVGFDEHQMYNAIIRLLNDDKLRQKIKINLQREIVGNALEMDKLLKIANSF</sequence>
<reference evidence="2 3" key="1">
    <citation type="submission" date="2021-05" db="EMBL/GenBank/DDBJ databases">
        <title>Novel Bacillus species.</title>
        <authorList>
            <person name="Liu G."/>
        </authorList>
    </citation>
    <scope>NUCLEOTIDE SEQUENCE [LARGE SCALE GENOMIC DNA]</scope>
    <source>
        <strain evidence="2 3">FJAT-49682</strain>
    </source>
</reference>
<feature type="domain" description="Glycosyl transferase family 1" evidence="1">
    <location>
        <begin position="223"/>
        <end position="369"/>
    </location>
</feature>